<dbReference type="Proteomes" id="UP000245464">
    <property type="component" value="Chromosome 8"/>
</dbReference>
<keyword evidence="5" id="KW-1185">Reference proteome</keyword>
<sequence>MIDELLVHISAPTTRQTDELYYALAGAYLKFEPLRIHADESRQDAAPGPSAASRVNAQTSPNNEDPVATSFLSTSKDSYGSFPSYISSEGHSKVRAGTRNQFYYGAEEEDIDPTVTRLDQLDRIHRNWKKQTTPKSSFTGGKSATKHVSSSPDDANTAFIEDTQEAARQLQSQLSDSYSTTSVDTSEDDSNPQVIREYPTSRAGPSEHNIKSTPNVLVPETPKYGSVVSSSRESLPLKSAGSVAEQPTHVRLNSSTRSDSTVPNTQESLRPTEALHSSTPTPKVKDSGNKSPGTNQELAKPIDFSKLCTEAYAPEPKISIACPGSLPSQITGALEALKNQNPNRFRPVKQRGTPKADDRGYWSIDCAHWPQDYQQEFWNHMCDQVASDRLGWGVTLHREGGTSQSLGRVKLYCWGEVVEHMWLVLWLFSRAKINGSKLKWVDADGNAIFEMT</sequence>
<feature type="region of interest" description="Disordered" evidence="1">
    <location>
        <begin position="126"/>
        <end position="298"/>
    </location>
</feature>
<protein>
    <submittedName>
        <fullName evidence="3">Uncharacterized protein</fullName>
    </submittedName>
</protein>
<dbReference type="Proteomes" id="UP000249757">
    <property type="component" value="Unassembled WGS sequence"/>
</dbReference>
<feature type="compositionally biased region" description="Polar residues" evidence="1">
    <location>
        <begin position="130"/>
        <end position="154"/>
    </location>
</feature>
<dbReference type="EMBL" id="NRDI02000006">
    <property type="protein sequence ID" value="KAI1515549.1"/>
    <property type="molecule type" value="Genomic_DNA"/>
</dbReference>
<evidence type="ECO:0000313" key="2">
    <source>
        <dbReference type="EMBL" id="KAF7567231.1"/>
    </source>
</evidence>
<proteinExistence type="predicted"/>
<accession>A0A2W1HPF1</accession>
<reference evidence="3" key="2">
    <citation type="submission" date="2021-05" db="EMBL/GenBank/DDBJ databases">
        <authorList>
            <person name="Moolhuijzen P.M."/>
            <person name="Moffat C.S."/>
        </authorList>
    </citation>
    <scope>NUCLEOTIDE SEQUENCE</scope>
    <source>
        <strain evidence="3">86-124</strain>
    </source>
</reference>
<dbReference type="OrthoDB" id="5395975at2759"/>
<name>A0A2W1HPF1_9PLEO</name>
<reference evidence="3" key="3">
    <citation type="journal article" date="2022" name="bioRxiv">
        <title>A global pangenome for the wheat fungal pathogen Pyrenophora tritici-repentis and prediction of effector protein structural homology.</title>
        <authorList>
            <person name="Moolhuijzen P."/>
            <person name="See P.T."/>
            <person name="Shi G."/>
            <person name="Powell H.R."/>
            <person name="Cockram J."/>
            <person name="Jorgensen L.N."/>
            <person name="Benslimane H."/>
            <person name="Strelkov S.E."/>
            <person name="Turner J."/>
            <person name="Liu Z."/>
            <person name="Moffat C.S."/>
        </authorList>
    </citation>
    <scope>NUCLEOTIDE SEQUENCE</scope>
    <source>
        <strain evidence="3">86-124</strain>
    </source>
</reference>
<dbReference type="AlphaFoldDB" id="A0A2W1HPF1"/>
<reference evidence="2 4" key="1">
    <citation type="journal article" date="2018" name="BMC Genomics">
        <title>Comparative genomics of the wheat fungal pathogen Pyrenophora tritici-repentis reveals chromosomal variations and genome plasticity.</title>
        <authorList>
            <person name="Moolhuijzen P."/>
            <person name="See P.T."/>
            <person name="Hane J.K."/>
            <person name="Shi G."/>
            <person name="Liu Z."/>
            <person name="Oliver R.P."/>
            <person name="Moffat C.S."/>
        </authorList>
    </citation>
    <scope>NUCLEOTIDE SEQUENCE [LARGE SCALE GENOMIC DNA]</scope>
    <source>
        <strain evidence="2">M4</strain>
    </source>
</reference>
<evidence type="ECO:0000313" key="3">
    <source>
        <dbReference type="EMBL" id="KAI1515549.1"/>
    </source>
</evidence>
<feature type="compositionally biased region" description="Polar residues" evidence="1">
    <location>
        <begin position="53"/>
        <end position="63"/>
    </location>
</feature>
<evidence type="ECO:0000313" key="4">
    <source>
        <dbReference type="Proteomes" id="UP000245464"/>
    </source>
</evidence>
<dbReference type="EMBL" id="NQIK02000008">
    <property type="protein sequence ID" value="KAF7567231.1"/>
    <property type="molecule type" value="Genomic_DNA"/>
</dbReference>
<gene>
    <name evidence="3" type="ORF">Ptr86124_005550</name>
    <name evidence="2" type="ORF">PtrM4_138220</name>
</gene>
<feature type="compositionally biased region" description="Polar residues" evidence="1">
    <location>
        <begin position="251"/>
        <end position="281"/>
    </location>
</feature>
<feature type="compositionally biased region" description="Low complexity" evidence="1">
    <location>
        <begin position="175"/>
        <end position="184"/>
    </location>
</feature>
<comment type="caution">
    <text evidence="3">The sequence shown here is derived from an EMBL/GenBank/DDBJ whole genome shotgun (WGS) entry which is preliminary data.</text>
</comment>
<reference evidence="5" key="4">
    <citation type="journal article" date="2022" name="Microb. Genom.">
        <title>A global pangenome for the wheat fungal pathogen Pyrenophora tritici-repentis and prediction of effector protein structural homology.</title>
        <authorList>
            <person name="Moolhuijzen P.M."/>
            <person name="See P.T."/>
            <person name="Shi G."/>
            <person name="Powell H.R."/>
            <person name="Cockram J."/>
            <person name="Jorgensen L.N."/>
            <person name="Benslimane H."/>
            <person name="Strelkov S.E."/>
            <person name="Turner J."/>
            <person name="Liu Z."/>
            <person name="Moffat C.S."/>
        </authorList>
    </citation>
    <scope>NUCLEOTIDE SEQUENCE [LARGE SCALE GENOMIC DNA]</scope>
</reference>
<organism evidence="3 5">
    <name type="scientific">Pyrenophora tritici-repentis</name>
    <dbReference type="NCBI Taxonomy" id="45151"/>
    <lineage>
        <taxon>Eukaryota</taxon>
        <taxon>Fungi</taxon>
        <taxon>Dikarya</taxon>
        <taxon>Ascomycota</taxon>
        <taxon>Pezizomycotina</taxon>
        <taxon>Dothideomycetes</taxon>
        <taxon>Pleosporomycetidae</taxon>
        <taxon>Pleosporales</taxon>
        <taxon>Pleosporineae</taxon>
        <taxon>Pleosporaceae</taxon>
        <taxon>Pyrenophora</taxon>
    </lineage>
</organism>
<evidence type="ECO:0000313" key="5">
    <source>
        <dbReference type="Proteomes" id="UP000249757"/>
    </source>
</evidence>
<feature type="region of interest" description="Disordered" evidence="1">
    <location>
        <begin position="41"/>
        <end position="66"/>
    </location>
</feature>
<evidence type="ECO:0000256" key="1">
    <source>
        <dbReference type="SAM" id="MobiDB-lite"/>
    </source>
</evidence>